<proteinExistence type="predicted"/>
<name>A0A8B7NWF6_HYAAZ</name>
<organism evidence="2 3">
    <name type="scientific">Hyalella azteca</name>
    <name type="common">Amphipod</name>
    <dbReference type="NCBI Taxonomy" id="294128"/>
    <lineage>
        <taxon>Eukaryota</taxon>
        <taxon>Metazoa</taxon>
        <taxon>Ecdysozoa</taxon>
        <taxon>Arthropoda</taxon>
        <taxon>Crustacea</taxon>
        <taxon>Multicrustacea</taxon>
        <taxon>Malacostraca</taxon>
        <taxon>Eumalacostraca</taxon>
        <taxon>Peracarida</taxon>
        <taxon>Amphipoda</taxon>
        <taxon>Senticaudata</taxon>
        <taxon>Talitrida</taxon>
        <taxon>Talitroidea</taxon>
        <taxon>Hyalellidae</taxon>
        <taxon>Hyalella</taxon>
    </lineage>
</organism>
<evidence type="ECO:0000313" key="2">
    <source>
        <dbReference type="Proteomes" id="UP000694843"/>
    </source>
</evidence>
<protein>
    <submittedName>
        <fullName evidence="3">Uncharacterized protein LOC108673871</fullName>
    </submittedName>
</protein>
<dbReference type="AlphaFoldDB" id="A0A8B7NWF6"/>
<dbReference type="RefSeq" id="XP_018017241.1">
    <property type="nucleotide sequence ID" value="XM_018161752.2"/>
</dbReference>
<reference evidence="3" key="1">
    <citation type="submission" date="2025-08" db="UniProtKB">
        <authorList>
            <consortium name="RefSeq"/>
        </authorList>
    </citation>
    <scope>IDENTIFICATION</scope>
    <source>
        <tissue evidence="3">Whole organism</tissue>
    </source>
</reference>
<dbReference type="GeneID" id="108673871"/>
<evidence type="ECO:0000256" key="1">
    <source>
        <dbReference type="SAM" id="MobiDB-lite"/>
    </source>
</evidence>
<dbReference type="KEGG" id="hazt:108673871"/>
<evidence type="ECO:0000313" key="3">
    <source>
        <dbReference type="RefSeq" id="XP_018017241.1"/>
    </source>
</evidence>
<dbReference type="Proteomes" id="UP000694843">
    <property type="component" value="Unplaced"/>
</dbReference>
<sequence>MGPRSHTKTQFLEAHGGVSVGSDSQFPVPINHDLAHFQSSYLTYDQAPFAANDDHFHHTLSGFFDTLSKTGSLSKANKNLFLKTLKLTKKGIKKGAALLKAALFKGKLLAKAKTKLAKFGAKFKKDEEDKESEIKTQALPTVALHFVPSQPVQILPVEHFVEKQVAPAPPVLKDPPLVYGPPPQTPRYTYGPPEDTKPLYVQQSSNKKDISGPVSTITGTLPSSAQTSVFSWLNPFSWFSGSPFDTDEEIYDYDHVDVHDRRFKRSVEHSHVESSSSHVDKKDSAAEEFITHQQEVYRSRLAEGPMADADGEPIFGVFGGGPVDGFIPDGPPPPYGSNHWAHHAGPVDSVATEKWDDAEEGNETNADGLTPTEDRIYNLV</sequence>
<feature type="region of interest" description="Disordered" evidence="1">
    <location>
        <begin position="355"/>
        <end position="380"/>
    </location>
</feature>
<gene>
    <name evidence="3" type="primary">LOC108673871</name>
</gene>
<keyword evidence="2" id="KW-1185">Reference proteome</keyword>
<accession>A0A8B7NWF6</accession>